<keyword evidence="1" id="KW-0472">Membrane</keyword>
<evidence type="ECO:0000313" key="3">
    <source>
        <dbReference type="EMBL" id="CAG7726439.1"/>
    </source>
</evidence>
<dbReference type="EMBL" id="CAJVCH010135519">
    <property type="protein sequence ID" value="CAG7726439.1"/>
    <property type="molecule type" value="Genomic_DNA"/>
</dbReference>
<name>A0A8J2P0Q2_9HEXA</name>
<accession>A0A8J2P0Q2</accession>
<sequence length="275" mass="30707">MADNISIRNIFAEQLPAGALITEVDDMSEHQIYLTSSLNITCTATQYLFSDGLQLAVSFNNGSIGSTEDMVEAAQSMPSTKGYYHYEWMVNVTSTDIRKYICVAPLLKSNQWKVKPSVEFNVTVGSRPIFLKNDSRSSPPVLKFRMSDTNVRISCVAEGDPQPEINWYRSGHELFSLGYNSIEKLNIKHYNTVVSSLEIPSMKNMGADVWGIWVCNASNVLKPDAFYEINVEIDEEDSSPVTNILFVALAVVSLIIGAGCFVWHKISTNQRIEKV</sequence>
<feature type="transmembrane region" description="Helical" evidence="1">
    <location>
        <begin position="244"/>
        <end position="264"/>
    </location>
</feature>
<comment type="caution">
    <text evidence="3">The sequence shown here is derived from an EMBL/GenBank/DDBJ whole genome shotgun (WGS) entry which is preliminary data.</text>
</comment>
<evidence type="ECO:0000313" key="4">
    <source>
        <dbReference type="Proteomes" id="UP000708208"/>
    </source>
</evidence>
<reference evidence="3" key="1">
    <citation type="submission" date="2021-06" db="EMBL/GenBank/DDBJ databases">
        <authorList>
            <person name="Hodson N. C."/>
            <person name="Mongue J. A."/>
            <person name="Jaron S. K."/>
        </authorList>
    </citation>
    <scope>NUCLEOTIDE SEQUENCE</scope>
</reference>
<dbReference type="InterPro" id="IPR007110">
    <property type="entry name" value="Ig-like_dom"/>
</dbReference>
<gene>
    <name evidence="3" type="ORF">AFUS01_LOCUS15352</name>
</gene>
<dbReference type="Pfam" id="PF13927">
    <property type="entry name" value="Ig_3"/>
    <property type="match status" value="1"/>
</dbReference>
<proteinExistence type="predicted"/>
<evidence type="ECO:0000256" key="1">
    <source>
        <dbReference type="SAM" id="Phobius"/>
    </source>
</evidence>
<keyword evidence="4" id="KW-1185">Reference proteome</keyword>
<protein>
    <recommendedName>
        <fullName evidence="2">Ig-like domain-containing protein</fullName>
    </recommendedName>
</protein>
<dbReference type="AlphaFoldDB" id="A0A8J2P0Q2"/>
<dbReference type="Proteomes" id="UP000708208">
    <property type="component" value="Unassembled WGS sequence"/>
</dbReference>
<evidence type="ECO:0000259" key="2">
    <source>
        <dbReference type="PROSITE" id="PS50835"/>
    </source>
</evidence>
<dbReference type="PROSITE" id="PS50835">
    <property type="entry name" value="IG_LIKE"/>
    <property type="match status" value="1"/>
</dbReference>
<keyword evidence="1" id="KW-0812">Transmembrane</keyword>
<feature type="domain" description="Ig-like" evidence="2">
    <location>
        <begin position="139"/>
        <end position="232"/>
    </location>
</feature>
<organism evidence="3 4">
    <name type="scientific">Allacma fusca</name>
    <dbReference type="NCBI Taxonomy" id="39272"/>
    <lineage>
        <taxon>Eukaryota</taxon>
        <taxon>Metazoa</taxon>
        <taxon>Ecdysozoa</taxon>
        <taxon>Arthropoda</taxon>
        <taxon>Hexapoda</taxon>
        <taxon>Collembola</taxon>
        <taxon>Symphypleona</taxon>
        <taxon>Sminthuridae</taxon>
        <taxon>Allacma</taxon>
    </lineage>
</organism>
<keyword evidence="1" id="KW-1133">Transmembrane helix</keyword>